<accession>A0A1R4F0X4</accession>
<proteinExistence type="predicted"/>
<feature type="domain" description="Bacteriophage tail tape measure N-terminal" evidence="1">
    <location>
        <begin position="73"/>
        <end position="198"/>
    </location>
</feature>
<organism evidence="2 3">
    <name type="scientific">Brevundimonas diminuta 3F5N</name>
    <dbReference type="NCBI Taxonomy" id="1255603"/>
    <lineage>
        <taxon>Bacteria</taxon>
        <taxon>Pseudomonadati</taxon>
        <taxon>Pseudomonadota</taxon>
        <taxon>Alphaproteobacteria</taxon>
        <taxon>Caulobacterales</taxon>
        <taxon>Caulobacteraceae</taxon>
        <taxon>Brevundimonas</taxon>
    </lineage>
</organism>
<dbReference type="Proteomes" id="UP000195766">
    <property type="component" value="Unassembled WGS sequence"/>
</dbReference>
<dbReference type="OrthoDB" id="7178926at2"/>
<protein>
    <submittedName>
        <fullName evidence="2">Putative tail component of prophage</fullName>
    </submittedName>
</protein>
<dbReference type="InterPro" id="IPR009628">
    <property type="entry name" value="Phage_tape_measure_N"/>
</dbReference>
<dbReference type="AlphaFoldDB" id="A0A1R4F0X4"/>
<gene>
    <name evidence="2" type="ORF">FM111_01880</name>
</gene>
<evidence type="ECO:0000313" key="3">
    <source>
        <dbReference type="Proteomes" id="UP000195766"/>
    </source>
</evidence>
<dbReference type="Pfam" id="PF06791">
    <property type="entry name" value="TMP_2"/>
    <property type="match status" value="1"/>
</dbReference>
<evidence type="ECO:0000259" key="1">
    <source>
        <dbReference type="Pfam" id="PF06791"/>
    </source>
</evidence>
<dbReference type="RefSeq" id="WP_087139048.1">
    <property type="nucleotide sequence ID" value="NZ_FUIE01000015.1"/>
</dbReference>
<sequence length="810" mass="85368">MADLAELGIRISSEEAALADQRLDAFAASADRAEAASDSLAGGARRASTALATMNAAVRQQDAVLRAQQAAMRSSTLEGLNLSRQFADVGVSLASGMNPMLVFIQQGPQIADVFQQAAAEGRNFNTVLSGLYARLAPVLAPLAAVAVAAGSATAGFGLLNRELQKGIPDDITVGLGLTEEQLKRVESRSVTFGDTIAATFTVIGRHIMEGPVGEALGWLGDRFSEVMDWIAKTWVDGWALQIGVAVGAYKTIVENWRRFPAALGEIVIDGVNAAIGGIEDLVNAAVRGLNSFIDQANRLPFVEISSLAEQALPRIAQRFDGATADIGRSLQANVTAEIANARAALIALGREIGDEALARAVRRALEEAGDPNKGRSGGKSDLEKRIDETLRYIEALKDQAATYGMSAIAAKQYEIAQRALKAPTEELRREIERYGEALLNKMRIEAADLTAKRDQLDMIRLERSLIGATNRERAVALAQLAEAQRLRQAGLKEGDPGYSDAIGMAGQIEGERWDKDNAIDRFNDSLRLTLDLARQADDIMRDAARGFGEAFGEAGDAIGGMLTSVTGLNARLAEIAERRDDLERRGMLTSARAGELERDRAAATIGAYGDMLSAARGYFSEGSDGYRALLAIEQVYRAYQLASAIQSMTLGGQETAFTLGQNAIRAASHGVVAVARAIASLPFPLNLAAGAATIAALAAIGVKIAGGGGGGGRGAANDNDIGPDHSTNAVRSYSAMDAQARDQATSAIASKVEIRVTADREGLNAYVASTAQKEAFGVAAPMVAAAAAGTKRDVMDTLNARQVGNRKISV</sequence>
<evidence type="ECO:0000313" key="2">
    <source>
        <dbReference type="EMBL" id="SJM49535.1"/>
    </source>
</evidence>
<reference evidence="2 3" key="1">
    <citation type="submission" date="2017-02" db="EMBL/GenBank/DDBJ databases">
        <authorList>
            <person name="Peterson S.W."/>
        </authorList>
    </citation>
    <scope>NUCLEOTIDE SEQUENCE [LARGE SCALE GENOMIC DNA]</scope>
    <source>
        <strain evidence="2 3">3F5N</strain>
    </source>
</reference>
<name>A0A1R4F0X4_BREDI</name>
<dbReference type="EMBL" id="FUIE01000015">
    <property type="protein sequence ID" value="SJM49535.1"/>
    <property type="molecule type" value="Genomic_DNA"/>
</dbReference>